<evidence type="ECO:0000313" key="2">
    <source>
        <dbReference type="EMBL" id="MBP3191118.1"/>
    </source>
</evidence>
<feature type="transmembrane region" description="Helical" evidence="1">
    <location>
        <begin position="231"/>
        <end position="259"/>
    </location>
</feature>
<gene>
    <name evidence="2" type="ORF">NATSA_00430</name>
</gene>
<dbReference type="RefSeq" id="WP_210509353.1">
    <property type="nucleotide sequence ID" value="NZ_JAFIDN010000001.1"/>
</dbReference>
<accession>A0A8J7RJ40</accession>
<name>A0A8J7RJ40_9BACT</name>
<keyword evidence="3" id="KW-1185">Reference proteome</keyword>
<keyword evidence="1" id="KW-0812">Transmembrane</keyword>
<dbReference type="Proteomes" id="UP000673975">
    <property type="component" value="Unassembled WGS sequence"/>
</dbReference>
<organism evidence="2 3">
    <name type="scientific">Natronogracilivirga saccharolytica</name>
    <dbReference type="NCBI Taxonomy" id="2812953"/>
    <lineage>
        <taxon>Bacteria</taxon>
        <taxon>Pseudomonadati</taxon>
        <taxon>Balneolota</taxon>
        <taxon>Balneolia</taxon>
        <taxon>Balneolales</taxon>
        <taxon>Cyclonatronaceae</taxon>
        <taxon>Natronogracilivirga</taxon>
    </lineage>
</organism>
<dbReference type="EMBL" id="JAFIDN010000001">
    <property type="protein sequence ID" value="MBP3191118.1"/>
    <property type="molecule type" value="Genomic_DNA"/>
</dbReference>
<protein>
    <submittedName>
        <fullName evidence="2">Uncharacterized protein</fullName>
    </submittedName>
</protein>
<keyword evidence="1" id="KW-1133">Transmembrane helix</keyword>
<sequence length="273" mass="31456">MLNTQNFPLLLIALALGISLCPVPLSYGSAGSVSAGTELEESNYTDQEQDDTRTTRSYTVKEILEALLSGTDAERTEQIRDEELSQDIEHRIGRELQRALEAFFDPNTFLTDVRADISKNVYSVDVPVLHRWEELRRADADLPGLPFVPEAYLRELQIEQEAEQIDKREIQFLDIERFEITLYADSLYSNEDLDLMSQIVESRVRLDNDRGDRFTIELQQFTKEDTEEVSFWAGAAGFVSGALSMLLLLIIIFLIWYFYRRLSDQREAENRNP</sequence>
<keyword evidence="1" id="KW-0472">Membrane</keyword>
<comment type="caution">
    <text evidence="2">The sequence shown here is derived from an EMBL/GenBank/DDBJ whole genome shotgun (WGS) entry which is preliminary data.</text>
</comment>
<reference evidence="2" key="1">
    <citation type="submission" date="2021-02" db="EMBL/GenBank/DDBJ databases">
        <title>Natronogracilivirga saccharolytica gen. nov. sp. nov. a new anaerobic, haloalkiliphilic carbohydrate-fermenting bacterium from soda lake and proposing of Cyclonatronumiaceae fam. nov. in the phylum Balneolaeota.</title>
        <authorList>
            <person name="Zhilina T.N."/>
            <person name="Sorokin D.Y."/>
            <person name="Zavarzina D.G."/>
            <person name="Toshchakov S.V."/>
            <person name="Kublanov I.V."/>
        </authorList>
    </citation>
    <scope>NUCLEOTIDE SEQUENCE</scope>
    <source>
        <strain evidence="2">Z-1702</strain>
    </source>
</reference>
<evidence type="ECO:0000256" key="1">
    <source>
        <dbReference type="SAM" id="Phobius"/>
    </source>
</evidence>
<proteinExistence type="predicted"/>
<evidence type="ECO:0000313" key="3">
    <source>
        <dbReference type="Proteomes" id="UP000673975"/>
    </source>
</evidence>
<dbReference type="AlphaFoldDB" id="A0A8J7RJ40"/>